<reference evidence="2 3" key="1">
    <citation type="submission" date="2014-08" db="EMBL/GenBank/DDBJ databases">
        <title>Complete genome of a marine bacteria Jeotgalibacillus malaysiensis.</title>
        <authorList>
            <person name="Yaakop A.S."/>
            <person name="Chan K.-G."/>
            <person name="Goh K.M."/>
        </authorList>
    </citation>
    <scope>NUCLEOTIDE SEQUENCE [LARGE SCALE GENOMIC DNA]</scope>
    <source>
        <strain evidence="2 3">D5</strain>
    </source>
</reference>
<evidence type="ECO:0000256" key="1">
    <source>
        <dbReference type="SAM" id="Phobius"/>
    </source>
</evidence>
<name>A0A0B5AHA4_9BACL</name>
<dbReference type="Proteomes" id="UP000031449">
    <property type="component" value="Chromosome"/>
</dbReference>
<protein>
    <submittedName>
        <fullName evidence="2">Uncharacterized protein</fullName>
    </submittedName>
</protein>
<dbReference type="KEGG" id="jeo:JMA_04630"/>
<evidence type="ECO:0000313" key="3">
    <source>
        <dbReference type="Proteomes" id="UP000031449"/>
    </source>
</evidence>
<dbReference type="STRING" id="1508404.JMA_04630"/>
<evidence type="ECO:0000313" key="2">
    <source>
        <dbReference type="EMBL" id="AJD89780.1"/>
    </source>
</evidence>
<feature type="transmembrane region" description="Helical" evidence="1">
    <location>
        <begin position="30"/>
        <end position="48"/>
    </location>
</feature>
<gene>
    <name evidence="2" type="ORF">JMA_04630</name>
</gene>
<dbReference type="BioCyc" id="JESP1508404:G14D9-9680-MONOMER"/>
<accession>A0A0B5AHA4</accession>
<dbReference type="EMBL" id="CP009416">
    <property type="protein sequence ID" value="AJD89780.1"/>
    <property type="molecule type" value="Genomic_DNA"/>
</dbReference>
<keyword evidence="1" id="KW-0812">Transmembrane</keyword>
<sequence>MKLAIGLIICFIGVVLTNFSFNEIGQTGNIVIQTAGFLVIILGLYVIVKGRKQT</sequence>
<proteinExistence type="predicted"/>
<organism evidence="2 3">
    <name type="scientific">Jeotgalibacillus malaysiensis</name>
    <dbReference type="NCBI Taxonomy" id="1508404"/>
    <lineage>
        <taxon>Bacteria</taxon>
        <taxon>Bacillati</taxon>
        <taxon>Bacillota</taxon>
        <taxon>Bacilli</taxon>
        <taxon>Bacillales</taxon>
        <taxon>Caryophanaceae</taxon>
        <taxon>Jeotgalibacillus</taxon>
    </lineage>
</organism>
<keyword evidence="1" id="KW-0472">Membrane</keyword>
<keyword evidence="3" id="KW-1185">Reference proteome</keyword>
<dbReference type="HOGENOM" id="CLU_3044251_0_0_9"/>
<keyword evidence="1" id="KW-1133">Transmembrane helix</keyword>
<dbReference type="AlphaFoldDB" id="A0A0B5AHA4"/>